<proteinExistence type="predicted"/>
<dbReference type="AlphaFoldDB" id="A0AAP0N5R0"/>
<gene>
    <name evidence="1" type="ORF">L1049_007443</name>
</gene>
<accession>A0AAP0N5R0</accession>
<protein>
    <submittedName>
        <fullName evidence="1">Uncharacterized protein</fullName>
    </submittedName>
</protein>
<sequence>MRPPINLCRSARLEIRRMFKMLECKCLREGTPVRKHGFKKIRMGWTLREFGYKVPDQYLMDTILKTLPSSWDIVKGSVLQEHNPSSAIELVMLLEEKERDVHPLWIALETDRMPLNSTVRDHVLGKQDIYNRLSAGGFSLHLSILTHAIVSTLPPSWPIKTIRRVMEKENVGMKDLLVFLEKEERMYDPMWVEFLKKEMISTSSVYCHIMCKYDLWQELQKRGYIVDFSIFVEAVVNTLPRSWPHVVSKTICGEHPPDLTTLVKVLEEVEDDIILLAALDEAEQNEDMILLRALDEVEHNMVTKIQATN</sequence>
<evidence type="ECO:0000313" key="1">
    <source>
        <dbReference type="EMBL" id="KAK9266498.1"/>
    </source>
</evidence>
<dbReference type="EMBL" id="JBBPBK010000123">
    <property type="protein sequence ID" value="KAK9266498.1"/>
    <property type="molecule type" value="Genomic_DNA"/>
</dbReference>
<keyword evidence="2" id="KW-1185">Reference proteome</keyword>
<reference evidence="1 2" key="1">
    <citation type="journal article" date="2024" name="Plant J.">
        <title>Genome sequences and population genomics reveal climatic adaptation and genomic divergence between two closely related sweetgum species.</title>
        <authorList>
            <person name="Xu W.Q."/>
            <person name="Ren C.Q."/>
            <person name="Zhang X.Y."/>
            <person name="Comes H.P."/>
            <person name="Liu X.H."/>
            <person name="Li Y.G."/>
            <person name="Kettle C.J."/>
            <person name="Jalonen R."/>
            <person name="Gaisberger H."/>
            <person name="Ma Y.Z."/>
            <person name="Qiu Y.X."/>
        </authorList>
    </citation>
    <scope>NUCLEOTIDE SEQUENCE [LARGE SCALE GENOMIC DNA]</scope>
    <source>
        <strain evidence="1">Hangzhou</strain>
    </source>
</reference>
<dbReference type="Proteomes" id="UP001415857">
    <property type="component" value="Unassembled WGS sequence"/>
</dbReference>
<name>A0AAP0N5R0_LIQFO</name>
<organism evidence="1 2">
    <name type="scientific">Liquidambar formosana</name>
    <name type="common">Formosan gum</name>
    <dbReference type="NCBI Taxonomy" id="63359"/>
    <lineage>
        <taxon>Eukaryota</taxon>
        <taxon>Viridiplantae</taxon>
        <taxon>Streptophyta</taxon>
        <taxon>Embryophyta</taxon>
        <taxon>Tracheophyta</taxon>
        <taxon>Spermatophyta</taxon>
        <taxon>Magnoliopsida</taxon>
        <taxon>eudicotyledons</taxon>
        <taxon>Gunneridae</taxon>
        <taxon>Pentapetalae</taxon>
        <taxon>Saxifragales</taxon>
        <taxon>Altingiaceae</taxon>
        <taxon>Liquidambar</taxon>
    </lineage>
</organism>
<evidence type="ECO:0000313" key="2">
    <source>
        <dbReference type="Proteomes" id="UP001415857"/>
    </source>
</evidence>
<comment type="caution">
    <text evidence="1">The sequence shown here is derived from an EMBL/GenBank/DDBJ whole genome shotgun (WGS) entry which is preliminary data.</text>
</comment>